<keyword evidence="1" id="KW-1133">Transmembrane helix</keyword>
<dbReference type="EMBL" id="LXTW01000024">
    <property type="protein sequence ID" value="OBX83884.1"/>
    <property type="molecule type" value="Genomic_DNA"/>
</dbReference>
<reference evidence="2 3" key="1">
    <citation type="submission" date="2016-05" db="EMBL/GenBank/DDBJ databases">
        <title>Draft genome sequence of Moraxella nonliquefaciens CCUG 348T.</title>
        <authorList>
            <person name="Salva-Serra F."/>
            <person name="Engstrom-Jakobsson H."/>
            <person name="Thorell K."/>
            <person name="Gonzales-Siles L."/>
            <person name="Karlsson R."/>
            <person name="Boulund F."/>
            <person name="Engstrand L."/>
            <person name="Kristiansson E."/>
            <person name="Moore E."/>
        </authorList>
    </citation>
    <scope>NUCLEOTIDE SEQUENCE [LARGE SCALE GENOMIC DNA]</scope>
    <source>
        <strain evidence="2 3">CCUG 348</strain>
    </source>
</reference>
<evidence type="ECO:0000313" key="2">
    <source>
        <dbReference type="EMBL" id="OBX83884.1"/>
    </source>
</evidence>
<sequence>MTAQKLMRLGRLKVLMERVSLVFYMARVQLATIKDTFLFKIILIGLKIRVIVLMVFLFKFNKE</sequence>
<dbReference type="AlphaFoldDB" id="A0A1B8QK62"/>
<dbReference type="STRING" id="478.A7456_10740"/>
<evidence type="ECO:0000313" key="3">
    <source>
        <dbReference type="Proteomes" id="UP000092575"/>
    </source>
</evidence>
<proteinExistence type="predicted"/>
<evidence type="ECO:0000256" key="1">
    <source>
        <dbReference type="SAM" id="Phobius"/>
    </source>
</evidence>
<keyword evidence="1" id="KW-0472">Membrane</keyword>
<organism evidence="2 3">
    <name type="scientific">Moraxella nonliquefaciens</name>
    <dbReference type="NCBI Taxonomy" id="478"/>
    <lineage>
        <taxon>Bacteria</taxon>
        <taxon>Pseudomonadati</taxon>
        <taxon>Pseudomonadota</taxon>
        <taxon>Gammaproteobacteria</taxon>
        <taxon>Moraxellales</taxon>
        <taxon>Moraxellaceae</taxon>
        <taxon>Moraxella</taxon>
    </lineage>
</organism>
<accession>A0A1B8QK62</accession>
<gene>
    <name evidence="2" type="ORF">A7456_10740</name>
</gene>
<keyword evidence="1" id="KW-0812">Transmembrane</keyword>
<feature type="transmembrane region" description="Helical" evidence="1">
    <location>
        <begin position="37"/>
        <end position="58"/>
    </location>
</feature>
<protein>
    <submittedName>
        <fullName evidence="2">Uncharacterized protein</fullName>
    </submittedName>
</protein>
<dbReference type="Proteomes" id="UP000092575">
    <property type="component" value="Unassembled WGS sequence"/>
</dbReference>
<comment type="caution">
    <text evidence="2">The sequence shown here is derived from an EMBL/GenBank/DDBJ whole genome shotgun (WGS) entry which is preliminary data.</text>
</comment>
<name>A0A1B8QK62_MORNO</name>